<dbReference type="EMBL" id="JAKELO010000002">
    <property type="protein sequence ID" value="MDE4908438.1"/>
    <property type="molecule type" value="Genomic_DNA"/>
</dbReference>
<gene>
    <name evidence="2" type="ORF">L0665_07405</name>
</gene>
<comment type="caution">
    <text evidence="2">The sequence shown here is derived from an EMBL/GenBank/DDBJ whole genome shotgun (WGS) entry which is preliminary data.</text>
</comment>
<name>A0A9Q4KUB3_9EURY</name>
<evidence type="ECO:0000256" key="1">
    <source>
        <dbReference type="SAM" id="MobiDB-lite"/>
    </source>
</evidence>
<reference evidence="2" key="1">
    <citation type="submission" date="2022-01" db="EMBL/GenBank/DDBJ databases">
        <title>Draft genome of Methanogenium marinum DSM 15558.</title>
        <authorList>
            <person name="Chen S.-C."/>
            <person name="You Y.-T."/>
        </authorList>
    </citation>
    <scope>NUCLEOTIDE SEQUENCE</scope>
    <source>
        <strain evidence="2">DSM 15558</strain>
    </source>
</reference>
<organism evidence="2 3">
    <name type="scientific">Methanogenium marinum</name>
    <dbReference type="NCBI Taxonomy" id="348610"/>
    <lineage>
        <taxon>Archaea</taxon>
        <taxon>Methanobacteriati</taxon>
        <taxon>Methanobacteriota</taxon>
        <taxon>Stenosarchaea group</taxon>
        <taxon>Methanomicrobia</taxon>
        <taxon>Methanomicrobiales</taxon>
        <taxon>Methanomicrobiaceae</taxon>
        <taxon>Methanogenium</taxon>
    </lineage>
</organism>
<proteinExistence type="predicted"/>
<dbReference type="AlphaFoldDB" id="A0A9Q4KUB3"/>
<accession>A0A9Q4KUB3</accession>
<sequence length="170" mass="17419">MSGVVSAESIVPELPGISDVYGVGEEITLGGETNLAPGTKILITIEGAEFRPSEKGGIGALSGTSGMVVVQDGIPSFWSFSFTTRGWEPGEYLVIIEVPKTGTVVSGSFSLLPAGNVSEMAVSSLPTVSPSDTPESSPLPLATSPTSVPLSPAAGVAGFVVFYLFRAYFS</sequence>
<feature type="region of interest" description="Disordered" evidence="1">
    <location>
        <begin position="124"/>
        <end position="144"/>
    </location>
</feature>
<evidence type="ECO:0000313" key="3">
    <source>
        <dbReference type="Proteomes" id="UP001143747"/>
    </source>
</evidence>
<evidence type="ECO:0000313" key="2">
    <source>
        <dbReference type="EMBL" id="MDE4908438.1"/>
    </source>
</evidence>
<keyword evidence="3" id="KW-1185">Reference proteome</keyword>
<protein>
    <submittedName>
        <fullName evidence="2">Uncharacterized protein</fullName>
    </submittedName>
</protein>
<dbReference type="RefSeq" id="WP_274925066.1">
    <property type="nucleotide sequence ID" value="NZ_JAKELO010000002.1"/>
</dbReference>
<feature type="compositionally biased region" description="Low complexity" evidence="1">
    <location>
        <begin position="133"/>
        <end position="144"/>
    </location>
</feature>
<dbReference type="Proteomes" id="UP001143747">
    <property type="component" value="Unassembled WGS sequence"/>
</dbReference>